<reference evidence="3" key="1">
    <citation type="journal article" date="2013" name="Nature">
        <title>Draft genome of the wheat A-genome progenitor Triticum urartu.</title>
        <authorList>
            <person name="Ling H.Q."/>
            <person name="Zhao S."/>
            <person name="Liu D."/>
            <person name="Wang J."/>
            <person name="Sun H."/>
            <person name="Zhang C."/>
            <person name="Fan H."/>
            <person name="Li D."/>
            <person name="Dong L."/>
            <person name="Tao Y."/>
            <person name="Gao C."/>
            <person name="Wu H."/>
            <person name="Li Y."/>
            <person name="Cui Y."/>
            <person name="Guo X."/>
            <person name="Zheng S."/>
            <person name="Wang B."/>
            <person name="Yu K."/>
            <person name="Liang Q."/>
            <person name="Yang W."/>
            <person name="Lou X."/>
            <person name="Chen J."/>
            <person name="Feng M."/>
            <person name="Jian J."/>
            <person name="Zhang X."/>
            <person name="Luo G."/>
            <person name="Jiang Y."/>
            <person name="Liu J."/>
            <person name="Wang Z."/>
            <person name="Sha Y."/>
            <person name="Zhang B."/>
            <person name="Wu H."/>
            <person name="Tang D."/>
            <person name="Shen Q."/>
            <person name="Xue P."/>
            <person name="Zou S."/>
            <person name="Wang X."/>
            <person name="Liu X."/>
            <person name="Wang F."/>
            <person name="Yang Y."/>
            <person name="An X."/>
            <person name="Dong Z."/>
            <person name="Zhang K."/>
            <person name="Zhang X."/>
            <person name="Luo M.C."/>
            <person name="Dvorak J."/>
            <person name="Tong Y."/>
            <person name="Wang J."/>
            <person name="Yang H."/>
            <person name="Li Z."/>
            <person name="Wang D."/>
            <person name="Zhang A."/>
            <person name="Wang J."/>
        </authorList>
    </citation>
    <scope>NUCLEOTIDE SEQUENCE</scope>
    <source>
        <strain evidence="3">cv. G1812</strain>
    </source>
</reference>
<accession>A0A8R7TIU5</accession>
<dbReference type="Gramene" id="TuG1812G0200003547.01.T01">
    <property type="protein sequence ID" value="TuG1812G0200003547.01.T01"/>
    <property type="gene ID" value="TuG1812G0200003547.01"/>
</dbReference>
<dbReference type="Proteomes" id="UP000015106">
    <property type="component" value="Chromosome 2"/>
</dbReference>
<name>A0A8R7TIU5_TRIUA</name>
<feature type="region of interest" description="Disordered" evidence="1">
    <location>
        <begin position="1"/>
        <end position="26"/>
    </location>
</feature>
<reference evidence="2" key="3">
    <citation type="submission" date="2022-06" db="UniProtKB">
        <authorList>
            <consortium name="EnsemblPlants"/>
        </authorList>
    </citation>
    <scope>IDENTIFICATION</scope>
</reference>
<evidence type="ECO:0000313" key="3">
    <source>
        <dbReference type="Proteomes" id="UP000015106"/>
    </source>
</evidence>
<reference evidence="2" key="2">
    <citation type="submission" date="2018-03" db="EMBL/GenBank/DDBJ databases">
        <title>The Triticum urartu genome reveals the dynamic nature of wheat genome evolution.</title>
        <authorList>
            <person name="Ling H."/>
            <person name="Ma B."/>
            <person name="Shi X."/>
            <person name="Liu H."/>
            <person name="Dong L."/>
            <person name="Sun H."/>
            <person name="Cao Y."/>
            <person name="Gao Q."/>
            <person name="Zheng S."/>
            <person name="Li Y."/>
            <person name="Yu Y."/>
            <person name="Du H."/>
            <person name="Qi M."/>
            <person name="Li Y."/>
            <person name="Yu H."/>
            <person name="Cui Y."/>
            <person name="Wang N."/>
            <person name="Chen C."/>
            <person name="Wu H."/>
            <person name="Zhao Y."/>
            <person name="Zhang J."/>
            <person name="Li Y."/>
            <person name="Zhou W."/>
            <person name="Zhang B."/>
            <person name="Hu W."/>
            <person name="Eijk M."/>
            <person name="Tang J."/>
            <person name="Witsenboer H."/>
            <person name="Zhao S."/>
            <person name="Li Z."/>
            <person name="Zhang A."/>
            <person name="Wang D."/>
            <person name="Liang C."/>
        </authorList>
    </citation>
    <scope>NUCLEOTIDE SEQUENCE [LARGE SCALE GENOMIC DNA]</scope>
    <source>
        <strain evidence="2">cv. G1812</strain>
    </source>
</reference>
<organism evidence="2 3">
    <name type="scientific">Triticum urartu</name>
    <name type="common">Red wild einkorn</name>
    <name type="synonym">Crithodium urartu</name>
    <dbReference type="NCBI Taxonomy" id="4572"/>
    <lineage>
        <taxon>Eukaryota</taxon>
        <taxon>Viridiplantae</taxon>
        <taxon>Streptophyta</taxon>
        <taxon>Embryophyta</taxon>
        <taxon>Tracheophyta</taxon>
        <taxon>Spermatophyta</taxon>
        <taxon>Magnoliopsida</taxon>
        <taxon>Liliopsida</taxon>
        <taxon>Poales</taxon>
        <taxon>Poaceae</taxon>
        <taxon>BOP clade</taxon>
        <taxon>Pooideae</taxon>
        <taxon>Triticodae</taxon>
        <taxon>Triticeae</taxon>
        <taxon>Triticinae</taxon>
        <taxon>Triticum</taxon>
    </lineage>
</organism>
<protein>
    <submittedName>
        <fullName evidence="2">Uncharacterized protein</fullName>
    </submittedName>
</protein>
<dbReference type="AlphaFoldDB" id="A0A8R7TIU5"/>
<evidence type="ECO:0000256" key="1">
    <source>
        <dbReference type="SAM" id="MobiDB-lite"/>
    </source>
</evidence>
<evidence type="ECO:0000313" key="2">
    <source>
        <dbReference type="EnsemblPlants" id="TuG1812G0200003547.01.T01"/>
    </source>
</evidence>
<sequence>MAPPLQPIAGSLSPPSVSTPSHGARSEGVKVISLPVVQSEVGASGPSASGDMCLHLCQPTFGDQQVAIHGGNNSGHLCTRIPASGYSRASGEWCSDVPPFLPLPPH</sequence>
<dbReference type="EnsemblPlants" id="TuG1812G0200003547.01.T01">
    <property type="protein sequence ID" value="TuG1812G0200003547.01.T01"/>
    <property type="gene ID" value="TuG1812G0200003547.01"/>
</dbReference>
<keyword evidence="3" id="KW-1185">Reference proteome</keyword>
<proteinExistence type="predicted"/>